<name>A0A1I5GPU7_PSUAM</name>
<keyword evidence="2" id="KW-1185">Reference proteome</keyword>
<proteinExistence type="predicted"/>
<organism evidence="1 2">
    <name type="scientific">Pseudonocardia ammonioxydans</name>
    <dbReference type="NCBI Taxonomy" id="260086"/>
    <lineage>
        <taxon>Bacteria</taxon>
        <taxon>Bacillati</taxon>
        <taxon>Actinomycetota</taxon>
        <taxon>Actinomycetes</taxon>
        <taxon>Pseudonocardiales</taxon>
        <taxon>Pseudonocardiaceae</taxon>
        <taxon>Pseudonocardia</taxon>
    </lineage>
</organism>
<dbReference type="RefSeq" id="WP_093354081.1">
    <property type="nucleotide sequence ID" value="NZ_FOUY01000049.1"/>
</dbReference>
<dbReference type="Proteomes" id="UP000199614">
    <property type="component" value="Unassembled WGS sequence"/>
</dbReference>
<dbReference type="EMBL" id="FOUY01000049">
    <property type="protein sequence ID" value="SFO37963.1"/>
    <property type="molecule type" value="Genomic_DNA"/>
</dbReference>
<evidence type="ECO:0000313" key="2">
    <source>
        <dbReference type="Proteomes" id="UP000199614"/>
    </source>
</evidence>
<dbReference type="AlphaFoldDB" id="A0A1I5GPU7"/>
<sequence length="129" mass="13407">MSEVQQVVARALHDTRDGGTAVLGADSGAHGIVQWISFGADGYVIEVPDPALHRPGRLRRLLGRSAPAAPGLGDEQVRALEHLGFAPGEHGYELHVGPAELGHDQLVHVITQALGAVGLDGGPVSSEVF</sequence>
<evidence type="ECO:0000313" key="1">
    <source>
        <dbReference type="EMBL" id="SFO37963.1"/>
    </source>
</evidence>
<dbReference type="OrthoDB" id="9945499at2"/>
<accession>A0A1I5GPU7</accession>
<reference evidence="1 2" key="1">
    <citation type="submission" date="2016-10" db="EMBL/GenBank/DDBJ databases">
        <authorList>
            <person name="de Groot N.N."/>
        </authorList>
    </citation>
    <scope>NUCLEOTIDE SEQUENCE [LARGE SCALE GENOMIC DNA]</scope>
    <source>
        <strain evidence="1 2">CGMCC 4.1877</strain>
    </source>
</reference>
<protein>
    <submittedName>
        <fullName evidence="1">Uncharacterized protein</fullName>
    </submittedName>
</protein>
<gene>
    <name evidence="1" type="ORF">SAMN05216207_104928</name>
</gene>